<dbReference type="InterPro" id="IPR037519">
    <property type="entry name" value="LITAF_fam"/>
</dbReference>
<feature type="compositionally biased region" description="Pro residues" evidence="8">
    <location>
        <begin position="9"/>
        <end position="25"/>
    </location>
</feature>
<reference evidence="11" key="1">
    <citation type="submission" date="2021-03" db="EMBL/GenBank/DDBJ databases">
        <authorList>
            <person name="Bekaert M."/>
        </authorList>
    </citation>
    <scope>NUCLEOTIDE SEQUENCE</scope>
</reference>
<dbReference type="SMART" id="SM00714">
    <property type="entry name" value="LITAF"/>
    <property type="match status" value="2"/>
</dbReference>
<proteinExistence type="inferred from homology"/>
<name>A0A8S3S3K1_MYTED</name>
<keyword evidence="9" id="KW-1133">Transmembrane helix</keyword>
<sequence length="245" mass="26944">MEKGSPYPQQQPPPQQYNQPPPAYAPPGQQSQATVVVTQQPNVLLRQNFREVPVRVTCPSCSADIMTATQFEIGMLTWLAAGMICLFGLWLGCCLIPFCLDACKDVVHTCPNCNHVSGLKEDMEKGSPYPAQQPPPPQYNQPPPAYAPPGQQTAATVVIQQPHVLLRQTFREVPVRLNCQSCQADIMTATSYETGMLTWMAVGIICLFGGWLGCCLIPFCIDACKDVVHTCPNCKQMVGKYNRLS</sequence>
<comment type="subcellular location">
    <subcellularLocation>
        <location evidence="2">Endosome membrane</location>
        <topology evidence="2">Peripheral membrane protein</topology>
    </subcellularLocation>
    <subcellularLocation>
        <location evidence="1">Late endosome membrane</location>
    </subcellularLocation>
    <subcellularLocation>
        <location evidence="3">Lysosome membrane</location>
        <topology evidence="3">Peripheral membrane protein</topology>
        <orientation evidence="3">Cytoplasmic side</orientation>
    </subcellularLocation>
</comment>
<keyword evidence="12" id="KW-1185">Reference proteome</keyword>
<feature type="domain" description="LITAF" evidence="10">
    <location>
        <begin position="159"/>
        <end position="243"/>
    </location>
</feature>
<evidence type="ECO:0000313" key="12">
    <source>
        <dbReference type="Proteomes" id="UP000683360"/>
    </source>
</evidence>
<evidence type="ECO:0000313" key="11">
    <source>
        <dbReference type="EMBL" id="CAG2216367.1"/>
    </source>
</evidence>
<evidence type="ECO:0000256" key="5">
    <source>
        <dbReference type="ARBA" id="ARBA00022723"/>
    </source>
</evidence>
<protein>
    <submittedName>
        <fullName evidence="11">LITAF</fullName>
    </submittedName>
</protein>
<dbReference type="InterPro" id="IPR006629">
    <property type="entry name" value="LITAF"/>
</dbReference>
<feature type="region of interest" description="Disordered" evidence="8">
    <location>
        <begin position="1"/>
        <end position="31"/>
    </location>
</feature>
<evidence type="ECO:0000256" key="2">
    <source>
        <dbReference type="ARBA" id="ARBA00004481"/>
    </source>
</evidence>
<gene>
    <name evidence="11" type="ORF">MEDL_30078</name>
</gene>
<dbReference type="Pfam" id="PF10601">
    <property type="entry name" value="zf-LITAF-like"/>
    <property type="match status" value="2"/>
</dbReference>
<evidence type="ECO:0000256" key="1">
    <source>
        <dbReference type="ARBA" id="ARBA00004414"/>
    </source>
</evidence>
<keyword evidence="5" id="KW-0479">Metal-binding</keyword>
<dbReference type="GO" id="GO:0008270">
    <property type="term" value="F:zinc ion binding"/>
    <property type="evidence" value="ECO:0007669"/>
    <property type="project" value="TreeGrafter"/>
</dbReference>
<organism evidence="11 12">
    <name type="scientific">Mytilus edulis</name>
    <name type="common">Blue mussel</name>
    <dbReference type="NCBI Taxonomy" id="6550"/>
    <lineage>
        <taxon>Eukaryota</taxon>
        <taxon>Metazoa</taxon>
        <taxon>Spiralia</taxon>
        <taxon>Lophotrochozoa</taxon>
        <taxon>Mollusca</taxon>
        <taxon>Bivalvia</taxon>
        <taxon>Autobranchia</taxon>
        <taxon>Pteriomorphia</taxon>
        <taxon>Mytilida</taxon>
        <taxon>Mytiloidea</taxon>
        <taxon>Mytilidae</taxon>
        <taxon>Mytilinae</taxon>
        <taxon>Mytilus</taxon>
    </lineage>
</organism>
<evidence type="ECO:0000256" key="8">
    <source>
        <dbReference type="SAM" id="MobiDB-lite"/>
    </source>
</evidence>
<keyword evidence="7 9" id="KW-0472">Membrane</keyword>
<keyword evidence="9" id="KW-0812">Transmembrane</keyword>
<evidence type="ECO:0000256" key="4">
    <source>
        <dbReference type="ARBA" id="ARBA00005975"/>
    </source>
</evidence>
<evidence type="ECO:0000256" key="3">
    <source>
        <dbReference type="ARBA" id="ARBA00004630"/>
    </source>
</evidence>
<dbReference type="GO" id="GO:0005765">
    <property type="term" value="C:lysosomal membrane"/>
    <property type="evidence" value="ECO:0007669"/>
    <property type="project" value="UniProtKB-SubCell"/>
</dbReference>
<dbReference type="OrthoDB" id="5599753at2759"/>
<accession>A0A8S3S3K1</accession>
<feature type="domain" description="LITAF" evidence="10">
    <location>
        <begin position="38"/>
        <end position="122"/>
    </location>
</feature>
<dbReference type="AlphaFoldDB" id="A0A8S3S3K1"/>
<evidence type="ECO:0000259" key="10">
    <source>
        <dbReference type="PROSITE" id="PS51837"/>
    </source>
</evidence>
<comment type="caution">
    <text evidence="11">The sequence shown here is derived from an EMBL/GenBank/DDBJ whole genome shotgun (WGS) entry which is preliminary data.</text>
</comment>
<evidence type="ECO:0000256" key="9">
    <source>
        <dbReference type="SAM" id="Phobius"/>
    </source>
</evidence>
<keyword evidence="6" id="KW-0862">Zinc</keyword>
<dbReference type="Proteomes" id="UP000683360">
    <property type="component" value="Unassembled WGS sequence"/>
</dbReference>
<dbReference type="PANTHER" id="PTHR23292">
    <property type="entry name" value="LIPOPOLYSACCHARIDE-INDUCED TUMOR NECROSIS FACTOR-ALPHA FACTOR"/>
    <property type="match status" value="1"/>
</dbReference>
<feature type="compositionally biased region" description="Pro residues" evidence="8">
    <location>
        <begin position="131"/>
        <end position="147"/>
    </location>
</feature>
<feature type="transmembrane region" description="Helical" evidence="9">
    <location>
        <begin position="76"/>
        <end position="100"/>
    </location>
</feature>
<evidence type="ECO:0000256" key="6">
    <source>
        <dbReference type="ARBA" id="ARBA00022833"/>
    </source>
</evidence>
<feature type="region of interest" description="Disordered" evidence="8">
    <location>
        <begin position="123"/>
        <end position="150"/>
    </location>
</feature>
<dbReference type="GO" id="GO:0031902">
    <property type="term" value="C:late endosome membrane"/>
    <property type="evidence" value="ECO:0007669"/>
    <property type="project" value="UniProtKB-SubCell"/>
</dbReference>
<dbReference type="PANTHER" id="PTHR23292:SF6">
    <property type="entry name" value="FI16602P1-RELATED"/>
    <property type="match status" value="1"/>
</dbReference>
<comment type="similarity">
    <text evidence="4">Belongs to the CDIP1/LITAF family.</text>
</comment>
<evidence type="ECO:0000256" key="7">
    <source>
        <dbReference type="ARBA" id="ARBA00023136"/>
    </source>
</evidence>
<dbReference type="EMBL" id="CAJPWZ010001480">
    <property type="protein sequence ID" value="CAG2216367.1"/>
    <property type="molecule type" value="Genomic_DNA"/>
</dbReference>
<feature type="transmembrane region" description="Helical" evidence="9">
    <location>
        <begin position="197"/>
        <end position="219"/>
    </location>
</feature>
<dbReference type="PROSITE" id="PS51837">
    <property type="entry name" value="LITAF"/>
    <property type="match status" value="2"/>
</dbReference>